<evidence type="ECO:0000256" key="7">
    <source>
        <dbReference type="ARBA" id="ARBA00023136"/>
    </source>
</evidence>
<dbReference type="InterPro" id="IPR001173">
    <property type="entry name" value="Glyco_trans_2-like"/>
</dbReference>
<evidence type="ECO:0000313" key="13">
    <source>
        <dbReference type="Proteomes" id="UP000593591"/>
    </source>
</evidence>
<evidence type="ECO:0000256" key="4">
    <source>
        <dbReference type="ARBA" id="ARBA00022692"/>
    </source>
</evidence>
<reference evidence="10 12" key="2">
    <citation type="submission" date="2020-08" db="EMBL/GenBank/DDBJ databases">
        <title>Genomic Encyclopedia of Type Strains, Phase IV (KMG-IV): sequencing the most valuable type-strain genomes for metagenomic binning, comparative biology and taxonomic classification.</title>
        <authorList>
            <person name="Goeker M."/>
        </authorList>
    </citation>
    <scope>NUCLEOTIDE SEQUENCE [LARGE SCALE GENOMIC DNA]</scope>
    <source>
        <strain evidence="10 12">DSM 103679</strain>
    </source>
</reference>
<evidence type="ECO:0000256" key="5">
    <source>
        <dbReference type="ARBA" id="ARBA00022985"/>
    </source>
</evidence>
<evidence type="ECO:0000313" key="12">
    <source>
        <dbReference type="Proteomes" id="UP000578697"/>
    </source>
</evidence>
<reference evidence="11 13" key="1">
    <citation type="submission" date="2018-08" db="EMBL/GenBank/DDBJ databases">
        <title>The first complete genome of Treponema rectale (CHPAT), a commensal spirochete of the bovine rectum.</title>
        <authorList>
            <person name="Staton G.J."/>
            <person name="Clegg S.R."/>
            <person name="Carter S.D."/>
            <person name="Radford A.D."/>
            <person name="Darby A."/>
            <person name="Hall N."/>
            <person name="Birtles R.J."/>
            <person name="Evans N.J."/>
        </authorList>
    </citation>
    <scope>NUCLEOTIDE SEQUENCE [LARGE SCALE GENOMIC DNA]</scope>
    <source>
        <strain evidence="11 13">CHPA</strain>
    </source>
</reference>
<protein>
    <submittedName>
        <fullName evidence="11">Glycosyltransferase</fullName>
    </submittedName>
    <submittedName>
        <fullName evidence="10">Undecaprenyl-phosphate 4-deoxy-4-formamido-L-arabinose transferase</fullName>
        <ecNumber evidence="10">2.4.2.53</ecNumber>
    </submittedName>
</protein>
<dbReference type="InterPro" id="IPR029044">
    <property type="entry name" value="Nucleotide-diphossugar_trans"/>
</dbReference>
<dbReference type="RefSeq" id="WP_184651837.1">
    <property type="nucleotide sequence ID" value="NZ_JACHFR010000001.1"/>
</dbReference>
<evidence type="ECO:0000313" key="10">
    <source>
        <dbReference type="EMBL" id="MBB5218418.1"/>
    </source>
</evidence>
<feature type="domain" description="Glycosyltransferase 2-like" evidence="9">
    <location>
        <begin position="5"/>
        <end position="127"/>
    </location>
</feature>
<feature type="transmembrane region" description="Helical" evidence="8">
    <location>
        <begin position="224"/>
        <end position="247"/>
    </location>
</feature>
<keyword evidence="7 8" id="KW-0472">Membrane</keyword>
<dbReference type="EMBL" id="JACHFR010000001">
    <property type="protein sequence ID" value="MBB5218418.1"/>
    <property type="molecule type" value="Genomic_DNA"/>
</dbReference>
<evidence type="ECO:0000313" key="11">
    <source>
        <dbReference type="EMBL" id="QOS39890.1"/>
    </source>
</evidence>
<keyword evidence="2 10" id="KW-0328">Glycosyltransferase</keyword>
<name>A0A840SE05_9SPIR</name>
<dbReference type="PANTHER" id="PTHR48090:SF3">
    <property type="entry name" value="UNDECAPRENYL-PHOSPHATE 4-DEOXY-4-FORMAMIDO-L-ARABINOSE TRANSFERASE"/>
    <property type="match status" value="1"/>
</dbReference>
<dbReference type="GO" id="GO:0099621">
    <property type="term" value="F:undecaprenyl-phosphate 4-deoxy-4-formamido-L-arabinose transferase activity"/>
    <property type="evidence" value="ECO:0007669"/>
    <property type="project" value="UniProtKB-EC"/>
</dbReference>
<accession>A0A840SE05</accession>
<dbReference type="SUPFAM" id="SSF53448">
    <property type="entry name" value="Nucleotide-diphospho-sugar transferases"/>
    <property type="match status" value="1"/>
</dbReference>
<evidence type="ECO:0000256" key="1">
    <source>
        <dbReference type="ARBA" id="ARBA00022475"/>
    </source>
</evidence>
<dbReference type="Proteomes" id="UP000593591">
    <property type="component" value="Chromosome"/>
</dbReference>
<evidence type="ECO:0000259" key="9">
    <source>
        <dbReference type="Pfam" id="PF00535"/>
    </source>
</evidence>
<dbReference type="AlphaFoldDB" id="A0A840SE05"/>
<dbReference type="Gene3D" id="3.90.550.10">
    <property type="entry name" value="Spore Coat Polysaccharide Biosynthesis Protein SpsA, Chain A"/>
    <property type="match status" value="1"/>
</dbReference>
<keyword evidence="12" id="KW-1185">Reference proteome</keyword>
<evidence type="ECO:0000256" key="6">
    <source>
        <dbReference type="ARBA" id="ARBA00022989"/>
    </source>
</evidence>
<keyword evidence="3 10" id="KW-0808">Transferase</keyword>
<dbReference type="InterPro" id="IPR050256">
    <property type="entry name" value="Glycosyltransferase_2"/>
</dbReference>
<keyword evidence="4 8" id="KW-0812">Transmembrane</keyword>
<gene>
    <name evidence="11" type="ORF">DYE49_05245</name>
    <name evidence="10" type="ORF">HNP77_000762</name>
</gene>
<evidence type="ECO:0000256" key="2">
    <source>
        <dbReference type="ARBA" id="ARBA00022676"/>
    </source>
</evidence>
<keyword evidence="5" id="KW-0448">Lipopolysaccharide biosynthesis</keyword>
<dbReference type="GO" id="GO:0009103">
    <property type="term" value="P:lipopolysaccharide biosynthetic process"/>
    <property type="evidence" value="ECO:0007669"/>
    <property type="project" value="UniProtKB-KW"/>
</dbReference>
<dbReference type="PANTHER" id="PTHR48090">
    <property type="entry name" value="UNDECAPRENYL-PHOSPHATE 4-DEOXY-4-FORMAMIDO-L-ARABINOSE TRANSFERASE-RELATED"/>
    <property type="match status" value="1"/>
</dbReference>
<organism evidence="10 12">
    <name type="scientific">Treponema rectale</name>
    <dbReference type="NCBI Taxonomy" id="744512"/>
    <lineage>
        <taxon>Bacteria</taxon>
        <taxon>Pseudomonadati</taxon>
        <taxon>Spirochaetota</taxon>
        <taxon>Spirochaetia</taxon>
        <taxon>Spirochaetales</taxon>
        <taxon>Treponemataceae</taxon>
        <taxon>Treponema</taxon>
    </lineage>
</organism>
<proteinExistence type="predicted"/>
<evidence type="ECO:0000256" key="8">
    <source>
        <dbReference type="SAM" id="Phobius"/>
    </source>
</evidence>
<feature type="transmembrane region" description="Helical" evidence="8">
    <location>
        <begin position="259"/>
        <end position="280"/>
    </location>
</feature>
<dbReference type="GO" id="GO:0005886">
    <property type="term" value="C:plasma membrane"/>
    <property type="evidence" value="ECO:0007669"/>
    <property type="project" value="TreeGrafter"/>
</dbReference>
<dbReference type="CDD" id="cd04187">
    <property type="entry name" value="DPM1_like_bac"/>
    <property type="match status" value="1"/>
</dbReference>
<sequence length="309" mass="35082">MKELSIVIPVYNSHECVSELSKQIADALKEIDYEQIMVNDCSRDTSWDEILKVTKENKNILGINLRKNGGQDSAILTGLNYACGKYVVIMDDDLQHSPYDILKLYREIKKGFDVVYADFTTLKQKAWKNIGSWFNGKISEIALGKPKEVYLSPFKIIDGKVVKEMCRFNNLFPYIDGLIFQVTNNITQIPIEHHKREIGVSNYNFIKSIKVFMRMLFGFSTMPLKIATFTGTFAAIAGLVLALFYAIRWFMGKEGLTGWTTIVILILVLGGGILFSLGIIGKYLGQMYLTINNVPKFIIKETTHKDTDE</sequence>
<dbReference type="KEGG" id="trc:DYE49_05245"/>
<dbReference type="Proteomes" id="UP000578697">
    <property type="component" value="Unassembled WGS sequence"/>
</dbReference>
<dbReference type="EC" id="2.4.2.53" evidence="10"/>
<keyword evidence="1" id="KW-1003">Cell membrane</keyword>
<evidence type="ECO:0000256" key="3">
    <source>
        <dbReference type="ARBA" id="ARBA00022679"/>
    </source>
</evidence>
<dbReference type="Pfam" id="PF00535">
    <property type="entry name" value="Glycos_transf_2"/>
    <property type="match status" value="1"/>
</dbReference>
<dbReference type="EMBL" id="CP031517">
    <property type="protein sequence ID" value="QOS39890.1"/>
    <property type="molecule type" value="Genomic_DNA"/>
</dbReference>
<keyword evidence="6 8" id="KW-1133">Transmembrane helix</keyword>